<sequence length="466" mass="50743">MRYSLLAWFFFAIMSMTQIFFHRAYAQIPQTQKEITLSFAPLVKKTIPSVVNIYAARQIRARSPFEGDPFFEQFFSRFQNNLPVRKQSSLGSGVIVDSRGLVVTNYHVIKDANEIKVALSDGREFESKVMLKDEATDIAVLEIDAKGAQFPVLPLGNSDAVEVGDLVLAIGNPFGVGQTVTSGIVSAQARTRVGISDFDFFIQTDAAINPGNSGGALIDMKGQLIGINTAIYSRSGGSVGIGFAIPANLVKVMLDTVRRGGKYFVPPYIGASFQNVTSDIAGGLGLERPHGALVIEVIKDSPAAKADLKVGDVILSVQGVRVDNPDSLGYRLMTAGIGNTLVLEYLRSGKVLKTEITVASISESAFLKSEKIVDGGPLSGAEVLDLTPQNSQRFHLPISARGVVITNLDEMSNAAGIFRPGDILRVVNGHKIQTVRQLKKILMQGRQNMWQLEYERDGMYIRQFIR</sequence>
<proteinExistence type="inferred from homology"/>
<dbReference type="InterPro" id="IPR009003">
    <property type="entry name" value="Peptidase_S1_PA"/>
</dbReference>
<dbReference type="EMBL" id="JACHIM010000001">
    <property type="protein sequence ID" value="MBB5072925.1"/>
    <property type="molecule type" value="Genomic_DNA"/>
</dbReference>
<dbReference type="AlphaFoldDB" id="A0A840NSJ4"/>
<accession>A0A840NSJ4</accession>
<dbReference type="Pfam" id="PF13365">
    <property type="entry name" value="Trypsin_2"/>
    <property type="match status" value="1"/>
</dbReference>
<keyword evidence="3" id="KW-0732">Signal</keyword>
<reference evidence="10 11" key="1">
    <citation type="submission" date="2020-08" db="EMBL/GenBank/DDBJ databases">
        <title>Genomic Encyclopedia of Type Strains, Phase IV (KMG-IV): sequencing the most valuable type-strain genomes for metagenomic binning, comparative biology and taxonomic classification.</title>
        <authorList>
            <person name="Goeker M."/>
        </authorList>
    </citation>
    <scope>NUCLEOTIDE SEQUENCE [LARGE SCALE GENOMIC DNA]</scope>
    <source>
        <strain evidence="10 11">DSM 28538</strain>
    </source>
</reference>
<dbReference type="NCBIfam" id="TIGR02037">
    <property type="entry name" value="degP_htrA_DO"/>
    <property type="match status" value="1"/>
</dbReference>
<dbReference type="PANTHER" id="PTHR22939">
    <property type="entry name" value="SERINE PROTEASE FAMILY S1C HTRA-RELATED"/>
    <property type="match status" value="1"/>
</dbReference>
<dbReference type="InterPro" id="IPR001940">
    <property type="entry name" value="Peptidase_S1C"/>
</dbReference>
<feature type="active site" description="Charge relay system" evidence="7">
    <location>
        <position position="213"/>
    </location>
</feature>
<comment type="similarity">
    <text evidence="1">Belongs to the peptidase S1C family.</text>
</comment>
<feature type="active site" description="Charge relay system" evidence="7">
    <location>
        <position position="137"/>
    </location>
</feature>
<evidence type="ECO:0000313" key="11">
    <source>
        <dbReference type="Proteomes" id="UP000561417"/>
    </source>
</evidence>
<feature type="binding site" evidence="8">
    <location>
        <begin position="211"/>
        <end position="213"/>
    </location>
    <ligand>
        <name>substrate</name>
    </ligand>
</feature>
<dbReference type="SUPFAM" id="SSF50156">
    <property type="entry name" value="PDZ domain-like"/>
    <property type="match status" value="2"/>
</dbReference>
<evidence type="ECO:0000256" key="4">
    <source>
        <dbReference type="ARBA" id="ARBA00022737"/>
    </source>
</evidence>
<dbReference type="PANTHER" id="PTHR22939:SF129">
    <property type="entry name" value="SERINE PROTEASE HTRA2, MITOCHONDRIAL"/>
    <property type="match status" value="1"/>
</dbReference>
<keyword evidence="2 10" id="KW-0645">Protease</keyword>
<dbReference type="Gene3D" id="2.30.42.10">
    <property type="match status" value="1"/>
</dbReference>
<feature type="active site" description="Charge relay system" evidence="7">
    <location>
        <position position="107"/>
    </location>
</feature>
<evidence type="ECO:0000256" key="6">
    <source>
        <dbReference type="ARBA" id="ARBA00022825"/>
    </source>
</evidence>
<feature type="binding site" evidence="8">
    <location>
        <position position="107"/>
    </location>
    <ligand>
        <name>substrate</name>
    </ligand>
</feature>
<organism evidence="10 11">
    <name type="scientific">Bartonella callosciuri</name>
    <dbReference type="NCBI Taxonomy" id="686223"/>
    <lineage>
        <taxon>Bacteria</taxon>
        <taxon>Pseudomonadati</taxon>
        <taxon>Pseudomonadota</taxon>
        <taxon>Alphaproteobacteria</taxon>
        <taxon>Hyphomicrobiales</taxon>
        <taxon>Bartonellaceae</taxon>
        <taxon>Bartonella</taxon>
    </lineage>
</organism>
<feature type="binding site" evidence="8">
    <location>
        <position position="137"/>
    </location>
    <ligand>
        <name>substrate</name>
    </ligand>
</feature>
<evidence type="ECO:0000313" key="10">
    <source>
        <dbReference type="EMBL" id="MBB5072925.1"/>
    </source>
</evidence>
<keyword evidence="6" id="KW-0720">Serine protease</keyword>
<evidence type="ECO:0000256" key="2">
    <source>
        <dbReference type="ARBA" id="ARBA00022670"/>
    </source>
</evidence>
<dbReference type="PRINTS" id="PR00834">
    <property type="entry name" value="PROTEASES2C"/>
</dbReference>
<dbReference type="GO" id="GO:0006515">
    <property type="term" value="P:protein quality control for misfolded or incompletely synthesized proteins"/>
    <property type="evidence" value="ECO:0007669"/>
    <property type="project" value="TreeGrafter"/>
</dbReference>
<evidence type="ECO:0000256" key="3">
    <source>
        <dbReference type="ARBA" id="ARBA00022729"/>
    </source>
</evidence>
<dbReference type="RefSeq" id="WP_183228103.1">
    <property type="nucleotide sequence ID" value="NZ_JACHIM010000001.1"/>
</dbReference>
<evidence type="ECO:0000256" key="7">
    <source>
        <dbReference type="PIRSR" id="PIRSR611782-1"/>
    </source>
</evidence>
<feature type="domain" description="PDZ" evidence="9">
    <location>
        <begin position="251"/>
        <end position="324"/>
    </location>
</feature>
<evidence type="ECO:0000256" key="5">
    <source>
        <dbReference type="ARBA" id="ARBA00022801"/>
    </source>
</evidence>
<dbReference type="Proteomes" id="UP000561417">
    <property type="component" value="Unassembled WGS sequence"/>
</dbReference>
<gene>
    <name evidence="10" type="ORF">HNQ69_000029</name>
</gene>
<dbReference type="Gene3D" id="2.30.42.60">
    <property type="match status" value="1"/>
</dbReference>
<dbReference type="Pfam" id="PF13180">
    <property type="entry name" value="PDZ_2"/>
    <property type="match status" value="1"/>
</dbReference>
<dbReference type="GO" id="GO:0042597">
    <property type="term" value="C:periplasmic space"/>
    <property type="evidence" value="ECO:0007669"/>
    <property type="project" value="TreeGrafter"/>
</dbReference>
<name>A0A840NSJ4_9HYPH</name>
<keyword evidence="11" id="KW-1185">Reference proteome</keyword>
<dbReference type="InterPro" id="IPR036034">
    <property type="entry name" value="PDZ_sf"/>
</dbReference>
<dbReference type="InterPro" id="IPR001478">
    <property type="entry name" value="PDZ"/>
</dbReference>
<evidence type="ECO:0000256" key="1">
    <source>
        <dbReference type="ARBA" id="ARBA00010541"/>
    </source>
</evidence>
<evidence type="ECO:0000256" key="8">
    <source>
        <dbReference type="PIRSR" id="PIRSR611782-2"/>
    </source>
</evidence>
<keyword evidence="4" id="KW-0677">Repeat</keyword>
<dbReference type="Gene3D" id="2.40.10.120">
    <property type="match status" value="1"/>
</dbReference>
<keyword evidence="5" id="KW-0378">Hydrolase</keyword>
<comment type="caution">
    <text evidence="10">The sequence shown here is derived from an EMBL/GenBank/DDBJ whole genome shotgun (WGS) entry which is preliminary data.</text>
</comment>
<dbReference type="SUPFAM" id="SSF50494">
    <property type="entry name" value="Trypsin-like serine proteases"/>
    <property type="match status" value="1"/>
</dbReference>
<evidence type="ECO:0000259" key="9">
    <source>
        <dbReference type="PROSITE" id="PS50106"/>
    </source>
</evidence>
<dbReference type="GO" id="GO:0004252">
    <property type="term" value="F:serine-type endopeptidase activity"/>
    <property type="evidence" value="ECO:0007669"/>
    <property type="project" value="InterPro"/>
</dbReference>
<protein>
    <submittedName>
        <fullName evidence="10">Do/DeqQ family serine protease</fullName>
    </submittedName>
</protein>
<dbReference type="SMART" id="SM00228">
    <property type="entry name" value="PDZ"/>
    <property type="match status" value="2"/>
</dbReference>
<dbReference type="InterPro" id="IPR011782">
    <property type="entry name" value="Pept_S1C_Do"/>
</dbReference>
<dbReference type="PROSITE" id="PS50106">
    <property type="entry name" value="PDZ"/>
    <property type="match status" value="1"/>
</dbReference>